<dbReference type="Proteomes" id="UP000076154">
    <property type="component" value="Unassembled WGS sequence"/>
</dbReference>
<dbReference type="EMBL" id="LUEZ02000025">
    <property type="protein sequence ID" value="RDB26635.1"/>
    <property type="molecule type" value="Genomic_DNA"/>
</dbReference>
<gene>
    <name evidence="3" type="primary">rgf1_2</name>
    <name evidence="3" type="ORF">Hypma_005529</name>
</gene>
<proteinExistence type="predicted"/>
<feature type="domain" description="CNH" evidence="2">
    <location>
        <begin position="111"/>
        <end position="394"/>
    </location>
</feature>
<evidence type="ECO:0000259" key="2">
    <source>
        <dbReference type="PROSITE" id="PS50219"/>
    </source>
</evidence>
<keyword evidence="4" id="KW-1185">Reference proteome</keyword>
<reference evidence="3" key="1">
    <citation type="submission" date="2018-04" db="EMBL/GenBank/DDBJ databases">
        <title>Whole genome sequencing of Hypsizygus marmoreus.</title>
        <authorList>
            <person name="Choi I.-G."/>
            <person name="Min B."/>
            <person name="Kim J.-G."/>
            <person name="Kim S."/>
            <person name="Oh Y.-L."/>
            <person name="Kong W.-S."/>
            <person name="Park H."/>
            <person name="Jeong J."/>
            <person name="Song E.-S."/>
        </authorList>
    </citation>
    <scope>NUCLEOTIDE SEQUENCE [LARGE SCALE GENOMIC DNA]</scope>
    <source>
        <strain evidence="3">51987-8</strain>
    </source>
</reference>
<dbReference type="STRING" id="39966.A0A369K1Z1"/>
<dbReference type="InterPro" id="IPR036047">
    <property type="entry name" value="F-box-like_dom_sf"/>
</dbReference>
<evidence type="ECO:0000256" key="1">
    <source>
        <dbReference type="ARBA" id="ARBA00022658"/>
    </source>
</evidence>
<dbReference type="InParanoid" id="A0A369K1Z1"/>
<dbReference type="InterPro" id="IPR052233">
    <property type="entry name" value="Rho-type_GEFs"/>
</dbReference>
<dbReference type="SUPFAM" id="SSF81383">
    <property type="entry name" value="F-box domain"/>
    <property type="match status" value="1"/>
</dbReference>
<protein>
    <submittedName>
        <fullName evidence="3">Rho1 guanine nucleotide exchange factor 1</fullName>
    </submittedName>
</protein>
<dbReference type="InterPro" id="IPR001180">
    <property type="entry name" value="CNH_dom"/>
</dbReference>
<dbReference type="PANTHER" id="PTHR46572">
    <property type="entry name" value="RHO1 GDP-GTP EXCHANGE PROTEIN 1-RELATED"/>
    <property type="match status" value="1"/>
</dbReference>
<name>A0A369K1Z1_HYPMA</name>
<evidence type="ECO:0000313" key="3">
    <source>
        <dbReference type="EMBL" id="RDB26635.1"/>
    </source>
</evidence>
<dbReference type="GO" id="GO:0005085">
    <property type="term" value="F:guanyl-nucleotide exchange factor activity"/>
    <property type="evidence" value="ECO:0007669"/>
    <property type="project" value="UniProtKB-KW"/>
</dbReference>
<evidence type="ECO:0000313" key="4">
    <source>
        <dbReference type="Proteomes" id="UP000076154"/>
    </source>
</evidence>
<dbReference type="InterPro" id="IPR011047">
    <property type="entry name" value="Quinoprotein_ADH-like_sf"/>
</dbReference>
<dbReference type="PANTHER" id="PTHR46572:SF1">
    <property type="entry name" value="RHO1 GUANINE NUCLEOTIDE EXCHANGE FACTOR TUS1"/>
    <property type="match status" value="1"/>
</dbReference>
<organism evidence="3 4">
    <name type="scientific">Hypsizygus marmoreus</name>
    <name type="common">White beech mushroom</name>
    <name type="synonym">Agaricus marmoreus</name>
    <dbReference type="NCBI Taxonomy" id="39966"/>
    <lineage>
        <taxon>Eukaryota</taxon>
        <taxon>Fungi</taxon>
        <taxon>Dikarya</taxon>
        <taxon>Basidiomycota</taxon>
        <taxon>Agaricomycotina</taxon>
        <taxon>Agaricomycetes</taxon>
        <taxon>Agaricomycetidae</taxon>
        <taxon>Agaricales</taxon>
        <taxon>Tricholomatineae</taxon>
        <taxon>Lyophyllaceae</taxon>
        <taxon>Hypsizygus</taxon>
    </lineage>
</organism>
<dbReference type="SUPFAM" id="SSF50998">
    <property type="entry name" value="Quinoprotein alcohol dehydrogenase-like"/>
    <property type="match status" value="1"/>
</dbReference>
<dbReference type="SMART" id="SM00036">
    <property type="entry name" value="CNH"/>
    <property type="match status" value="1"/>
</dbReference>
<dbReference type="Pfam" id="PF00780">
    <property type="entry name" value="CNH"/>
    <property type="match status" value="1"/>
</dbReference>
<keyword evidence="1" id="KW-0344">Guanine-nucleotide releasing factor</keyword>
<accession>A0A369K1Z1</accession>
<sequence>MSSLVSFAKRLMTANPTMKSSGSGSEIQAPRGSYPPISTMGTPIVPLPATITERLPLELVEQFIDYLRDDARSLSRCTLVCRAWLPASRHLLFKSAVVHPIFLNAGIPFFIGHINCSAALRDSTQVLYGTNDGIFMVSGLPQGVVSGSSPRQVLAGVSSITHIEILEHYDLVVFLSGRQIMAIPLSTINTTTNVKGGRSCVRVSSHVSFFKVGVVAGRTVVCIVKVGSSTTTIKLMEPFVTSPWQNSLRMYKDFSVSEKVISINFYGTKVVAGTHDHDFDVIDVETWTSQTLLNPDVWVPGVRWGTCLAAYPIGQEVLLCYDVFAILVDPQGRLSRSEKILWLTKSVQAVAYRDPYLLAFSPTHIEVRHMETGSVVQKIWINHRLLCTSSELFMIQTDEGQVIGLKFPDSIPETLRYPSAEGG</sequence>
<dbReference type="PROSITE" id="PS50219">
    <property type="entry name" value="CNH"/>
    <property type="match status" value="1"/>
</dbReference>
<dbReference type="AlphaFoldDB" id="A0A369K1Z1"/>
<comment type="caution">
    <text evidence="3">The sequence shown here is derived from an EMBL/GenBank/DDBJ whole genome shotgun (WGS) entry which is preliminary data.</text>
</comment>